<keyword evidence="5" id="KW-1185">Reference proteome</keyword>
<dbReference type="NCBIfam" id="TIGR01076">
    <property type="entry name" value="sortase_fam"/>
    <property type="match status" value="1"/>
</dbReference>
<dbReference type="NCBIfam" id="NF033745">
    <property type="entry name" value="class_C_sortase"/>
    <property type="match status" value="1"/>
</dbReference>
<sequence length="417" mass="47789">MAKRKEKNAKKRTSFRNIVSTILFFLAIIVLFYPIVSNYLTGKQMTQSIQNYKKTYYNESKEKQEQQLSYAKKYNEYIYDKANLIPWSGQIPQYNQALEVDKTGMMGYLSIPQIKLKNLPIYHGATEEILAGGIGHLPQTSLPIGGKSTHAVLPAHSGRVNDSLFTDLDKLKLGDVFYIHVLNQNLKYQIDNIKIVKPNQISSLSIVKGKDLVTLVTCYPTGINNERLLVTGQRVPYSEKIPNESIQRNKYGYDFWVILFSALLAILGLSYLIYWLLDMILLSLGHLGRLWVPKIHLNAALIYHGKRVRRANSRIDHIEILSLHRQEPIVLPEHTGKVVMNSVEAIETLSVGDQFYIRRLLRKKNFQIVNIQKQSNKVRVVPLHRANIITLSSSFDSEYCVLITGKMLKKTKTKTNR</sequence>
<dbReference type="SUPFAM" id="SSF63817">
    <property type="entry name" value="Sortase"/>
    <property type="match status" value="1"/>
</dbReference>
<dbReference type="InterPro" id="IPR023365">
    <property type="entry name" value="Sortase_dom-sf"/>
</dbReference>
<gene>
    <name evidence="4" type="ORF">FLP15_06885</name>
</gene>
<feature type="active site" description="Acyl-thioester intermediate" evidence="2">
    <location>
        <position position="218"/>
    </location>
</feature>
<organism evidence="4 5">
    <name type="scientific">Lactococcus protaetiae</name>
    <dbReference type="NCBI Taxonomy" id="2592653"/>
    <lineage>
        <taxon>Bacteria</taxon>
        <taxon>Bacillati</taxon>
        <taxon>Bacillota</taxon>
        <taxon>Bacilli</taxon>
        <taxon>Lactobacillales</taxon>
        <taxon>Streptococcaceae</taxon>
        <taxon>Lactococcus</taxon>
    </lineage>
</organism>
<dbReference type="GO" id="GO:0016787">
    <property type="term" value="F:hydrolase activity"/>
    <property type="evidence" value="ECO:0007669"/>
    <property type="project" value="UniProtKB-KW"/>
</dbReference>
<dbReference type="AlphaFoldDB" id="A0A514Z8K9"/>
<proteinExistence type="predicted"/>
<feature type="active site" description="Proton donor/acceptor" evidence="2">
    <location>
        <position position="156"/>
    </location>
</feature>
<name>A0A514Z8K9_9LACT</name>
<dbReference type="OrthoDB" id="1648028at2"/>
<dbReference type="EMBL" id="CP041356">
    <property type="protein sequence ID" value="QDK70929.1"/>
    <property type="molecule type" value="Genomic_DNA"/>
</dbReference>
<dbReference type="Pfam" id="PF04203">
    <property type="entry name" value="Sortase"/>
    <property type="match status" value="1"/>
</dbReference>
<protein>
    <submittedName>
        <fullName evidence="4">Class C sortase</fullName>
    </submittedName>
</protein>
<dbReference type="CDD" id="cd05827">
    <property type="entry name" value="Sortase_C"/>
    <property type="match status" value="1"/>
</dbReference>
<evidence type="ECO:0000313" key="5">
    <source>
        <dbReference type="Proteomes" id="UP000315128"/>
    </source>
</evidence>
<dbReference type="InterPro" id="IPR005754">
    <property type="entry name" value="Sortase"/>
</dbReference>
<evidence type="ECO:0000256" key="1">
    <source>
        <dbReference type="ARBA" id="ARBA00022801"/>
    </source>
</evidence>
<keyword evidence="3" id="KW-0472">Membrane</keyword>
<evidence type="ECO:0000256" key="3">
    <source>
        <dbReference type="SAM" id="Phobius"/>
    </source>
</evidence>
<dbReference type="Proteomes" id="UP000315128">
    <property type="component" value="Chromosome"/>
</dbReference>
<feature type="transmembrane region" description="Helical" evidence="3">
    <location>
        <begin position="255"/>
        <end position="277"/>
    </location>
</feature>
<dbReference type="RefSeq" id="WP_142766500.1">
    <property type="nucleotide sequence ID" value="NZ_CP041356.1"/>
</dbReference>
<dbReference type="Gene3D" id="2.40.260.10">
    <property type="entry name" value="Sortase"/>
    <property type="match status" value="1"/>
</dbReference>
<dbReference type="KEGG" id="lack:FLP15_06885"/>
<dbReference type="InterPro" id="IPR042002">
    <property type="entry name" value="Sortase_C"/>
</dbReference>
<evidence type="ECO:0000256" key="2">
    <source>
        <dbReference type="PIRSR" id="PIRSR605754-1"/>
    </source>
</evidence>
<accession>A0A514Z8K9</accession>
<keyword evidence="3" id="KW-1133">Transmembrane helix</keyword>
<feature type="transmembrane region" description="Helical" evidence="3">
    <location>
        <begin position="21"/>
        <end position="40"/>
    </location>
</feature>
<keyword evidence="3" id="KW-0812">Transmembrane</keyword>
<reference evidence="4 5" key="1">
    <citation type="submission" date="2019-07" db="EMBL/GenBank/DDBJ databases">
        <title>Genome sequencing of KACC 19320.</title>
        <authorList>
            <person name="Heo J."/>
            <person name="Kim S.-J."/>
            <person name="Kim J.-S."/>
            <person name="Hong S.-B."/>
            <person name="Kwon S.-W."/>
        </authorList>
    </citation>
    <scope>NUCLEOTIDE SEQUENCE [LARGE SCALE GENOMIC DNA]</scope>
    <source>
        <strain evidence="4 5">KACC 19320</strain>
    </source>
</reference>
<evidence type="ECO:0000313" key="4">
    <source>
        <dbReference type="EMBL" id="QDK70929.1"/>
    </source>
</evidence>
<keyword evidence="1" id="KW-0378">Hydrolase</keyword>